<feature type="region of interest" description="Disordered" evidence="7">
    <location>
        <begin position="20"/>
        <end position="81"/>
    </location>
</feature>
<dbReference type="AlphaFoldDB" id="A0AB74UDH4"/>
<feature type="chain" id="PRO_5044501495" evidence="8">
    <location>
        <begin position="20"/>
        <end position="81"/>
    </location>
</feature>
<evidence type="ECO:0000256" key="2">
    <source>
        <dbReference type="ARBA" id="ARBA00022729"/>
    </source>
</evidence>
<dbReference type="RefSeq" id="WP_353980728.1">
    <property type="nucleotide sequence ID" value="NZ_CP159578.1"/>
</dbReference>
<reference evidence="9" key="1">
    <citation type="submission" date="2024-06" db="EMBL/GenBank/DDBJ databases">
        <title>Complete genome of Salinicola endophyticus HNIBRBA4755.</title>
        <authorList>
            <person name="Shin S.Y."/>
            <person name="Kang H."/>
            <person name="Song J."/>
        </authorList>
    </citation>
    <scope>NUCLEOTIDE SEQUENCE</scope>
    <source>
        <strain evidence="9">HNIBRBA4755</strain>
    </source>
</reference>
<keyword evidence="4" id="KW-0564">Palmitate</keyword>
<dbReference type="NCBIfam" id="NF047847">
    <property type="entry name" value="SS_mature_LptM"/>
    <property type="match status" value="1"/>
</dbReference>
<sequence>MSRNLLLVALLALTGLSAAGCGQKGPLYLPENDQAAKTYDPQGAHAEAQPGDAAARSDGAKAQPQTQPETRSQEPQAETMP</sequence>
<proteinExistence type="predicted"/>
<protein>
    <submittedName>
        <fullName evidence="9">Lipoprotein</fullName>
    </submittedName>
</protein>
<feature type="signal peptide" evidence="8">
    <location>
        <begin position="1"/>
        <end position="19"/>
    </location>
</feature>
<keyword evidence="6 9" id="KW-0449">Lipoprotein</keyword>
<keyword evidence="2 8" id="KW-0732">Signal</keyword>
<evidence type="ECO:0000256" key="8">
    <source>
        <dbReference type="SAM" id="SignalP"/>
    </source>
</evidence>
<keyword evidence="5" id="KW-0998">Cell outer membrane</keyword>
<evidence type="ECO:0000256" key="1">
    <source>
        <dbReference type="ARBA" id="ARBA00004459"/>
    </source>
</evidence>
<accession>A0AB74UDH4</accession>
<gene>
    <name evidence="9" type="ORF">ABV408_01190</name>
</gene>
<evidence type="ECO:0000256" key="6">
    <source>
        <dbReference type="ARBA" id="ARBA00023288"/>
    </source>
</evidence>
<organism evidence="9">
    <name type="scientific">Salinicola endophyticus</name>
    <dbReference type="NCBI Taxonomy" id="1949083"/>
    <lineage>
        <taxon>Bacteria</taxon>
        <taxon>Pseudomonadati</taxon>
        <taxon>Pseudomonadota</taxon>
        <taxon>Gammaproteobacteria</taxon>
        <taxon>Oceanospirillales</taxon>
        <taxon>Halomonadaceae</taxon>
        <taxon>Salinicola</taxon>
    </lineage>
</organism>
<dbReference type="InterPro" id="IPR032831">
    <property type="entry name" value="LptM_cons"/>
</dbReference>
<keyword evidence="3" id="KW-0472">Membrane</keyword>
<evidence type="ECO:0000256" key="3">
    <source>
        <dbReference type="ARBA" id="ARBA00023136"/>
    </source>
</evidence>
<feature type="compositionally biased region" description="Polar residues" evidence="7">
    <location>
        <begin position="63"/>
        <end position="81"/>
    </location>
</feature>
<comment type="subcellular location">
    <subcellularLocation>
        <location evidence="1">Cell outer membrane</location>
        <topology evidence="1">Lipid-anchor</topology>
    </subcellularLocation>
</comment>
<name>A0AB74UDH4_9GAMM</name>
<evidence type="ECO:0000313" key="9">
    <source>
        <dbReference type="EMBL" id="XCJ79823.1"/>
    </source>
</evidence>
<evidence type="ECO:0000256" key="4">
    <source>
        <dbReference type="ARBA" id="ARBA00023139"/>
    </source>
</evidence>
<evidence type="ECO:0000256" key="5">
    <source>
        <dbReference type="ARBA" id="ARBA00023237"/>
    </source>
</evidence>
<evidence type="ECO:0000256" key="7">
    <source>
        <dbReference type="SAM" id="MobiDB-lite"/>
    </source>
</evidence>
<dbReference type="PROSITE" id="PS51257">
    <property type="entry name" value="PROKAR_LIPOPROTEIN"/>
    <property type="match status" value="1"/>
</dbReference>
<dbReference type="EMBL" id="CP159578">
    <property type="protein sequence ID" value="XCJ79823.1"/>
    <property type="molecule type" value="Genomic_DNA"/>
</dbReference>